<dbReference type="AlphaFoldDB" id="A0A9P4YRC5"/>
<dbReference type="GeneID" id="55968344"/>
<proteinExistence type="predicted"/>
<evidence type="ECO:0000313" key="2">
    <source>
        <dbReference type="EMBL" id="KAF4121152.1"/>
    </source>
</evidence>
<feature type="region of interest" description="Disordered" evidence="1">
    <location>
        <begin position="582"/>
        <end position="604"/>
    </location>
</feature>
<dbReference type="EMBL" id="JAANYQ010000013">
    <property type="protein sequence ID" value="KAF4121152.1"/>
    <property type="molecule type" value="Genomic_DNA"/>
</dbReference>
<sequence>MVYYQDTHDATRTEQIIGTTTHLLSHLTNPLNLGVLTSQLLTARAIWLRHDGLRTAIRIVSIYNTAATRVRSDEAARIAGDTVSTRPGDVGASGGLRCDDWVRAVVQGADDRSRRWQHLLVLTGVLMGMEGEGGSGDNDGNSNSSRRRWLSRSLRSTLERAVVTAANLALEQHAADGPLAGASIVLSLNFAFPLLSEHHRSRVDCDALLPLAVACLTGPSEGFRDGQFLAAVGSDVSVVRRDPGAAMLDWSAASPSFRALQNMESRPLMANLGPLSKLVGFAAQNASDARAVIRAHASLLNFTRNVVGAWQRTPLSDVDPALEAARLTPDTRQTTWPALLHTLRRLLFAVVAVLQAVVTRSLLDADMCADAVAARTAAASLHILRNLHFIASRDGNASFEAYAFVYMASVDTISRFPAAAESLLHQTCPSDTPSLRARHVQQTLDLFHLNLAEHLPLTLPTAACDELAIKPALSFLSSSSSSPSQECNPPTPFATELFESAHSTVLSVLSCPQHSRLTIRMAPFYIVRLFQSFPASISPRQFRLAFKTVMQMVSPPFPIAAMEPHMSETILEMLMAQMAHASTAPLPPSPSPSPSSSSSSSPAVKEPVLSEQSALALALVDSIPFLPLPLVEEWLAVAAHTIYDIADAGLRETVRARFCDMLVSGELDVDRSAVGVAWWGTKGGRELVVHGRGAAGVRQTMPPVMSGALGPLDEAKL</sequence>
<keyword evidence="3" id="KW-1185">Reference proteome</keyword>
<dbReference type="Proteomes" id="UP000749293">
    <property type="component" value="Unassembled WGS sequence"/>
</dbReference>
<accession>A0A9P4YRC5</accession>
<dbReference type="OrthoDB" id="2357318at2759"/>
<evidence type="ECO:0000256" key="1">
    <source>
        <dbReference type="SAM" id="MobiDB-lite"/>
    </source>
</evidence>
<dbReference type="InterPro" id="IPR055334">
    <property type="entry name" value="PEX8-like"/>
</dbReference>
<protein>
    <submittedName>
        <fullName evidence="2">Peroxisomal membrane protein Pex17</fullName>
    </submittedName>
</protein>
<dbReference type="PANTHER" id="PTHR39214:SF1">
    <property type="entry name" value="MICROBODY (PEROXISOME) BIOGENESIS PROTEIN PEROXIN 8 (EUROFUNG)"/>
    <property type="match status" value="1"/>
</dbReference>
<name>A0A9P4YRC5_9HYPO</name>
<evidence type="ECO:0000313" key="3">
    <source>
        <dbReference type="Proteomes" id="UP000749293"/>
    </source>
</evidence>
<reference evidence="2" key="1">
    <citation type="submission" date="2020-03" db="EMBL/GenBank/DDBJ databases">
        <title>Site-based positive gene gene selection in Geosmithia morbida across the United States reveals a broad range of putative effectors and factors for local host and environmental adapation.</title>
        <authorList>
            <person name="Onufrak A."/>
            <person name="Murdoch R.W."/>
            <person name="Gazis R."/>
            <person name="Huff M."/>
            <person name="Staton M."/>
            <person name="Klingeman W."/>
            <person name="Hadziabdic D."/>
        </authorList>
    </citation>
    <scope>NUCLEOTIDE SEQUENCE</scope>
    <source>
        <strain evidence="2">1262</strain>
    </source>
</reference>
<dbReference type="RefSeq" id="XP_035319804.1">
    <property type="nucleotide sequence ID" value="XM_035464094.1"/>
</dbReference>
<dbReference type="PANTHER" id="PTHR39214">
    <property type="entry name" value="MICROBODY (PEROXISOME) BIOGENESIS PROTEIN PEROXIN 8 (EUROFUNG)"/>
    <property type="match status" value="1"/>
</dbReference>
<comment type="caution">
    <text evidence="2">The sequence shown here is derived from an EMBL/GenBank/DDBJ whole genome shotgun (WGS) entry which is preliminary data.</text>
</comment>
<dbReference type="Pfam" id="PF26001">
    <property type="entry name" value="Pex8"/>
    <property type="match status" value="1"/>
</dbReference>
<organism evidence="2 3">
    <name type="scientific">Geosmithia morbida</name>
    <dbReference type="NCBI Taxonomy" id="1094350"/>
    <lineage>
        <taxon>Eukaryota</taxon>
        <taxon>Fungi</taxon>
        <taxon>Dikarya</taxon>
        <taxon>Ascomycota</taxon>
        <taxon>Pezizomycotina</taxon>
        <taxon>Sordariomycetes</taxon>
        <taxon>Hypocreomycetidae</taxon>
        <taxon>Hypocreales</taxon>
        <taxon>Bionectriaceae</taxon>
        <taxon>Geosmithia</taxon>
    </lineage>
</organism>
<gene>
    <name evidence="2" type="ORF">GMORB2_2114</name>
</gene>